<comment type="caution">
    <text evidence="3">The sequence shown here is derived from an EMBL/GenBank/DDBJ whole genome shotgun (WGS) entry which is preliminary data.</text>
</comment>
<dbReference type="PANTHER" id="PTHR30185:SF13">
    <property type="entry name" value="LICABCH OPERON REGULATOR-RELATED"/>
    <property type="match status" value="1"/>
</dbReference>
<dbReference type="InterPro" id="IPR050661">
    <property type="entry name" value="BglG_antiterminators"/>
</dbReference>
<evidence type="ECO:0000259" key="2">
    <source>
        <dbReference type="PROSITE" id="PS51372"/>
    </source>
</evidence>
<dbReference type="Gene3D" id="1.10.1790.10">
    <property type="entry name" value="PRD domain"/>
    <property type="match status" value="2"/>
</dbReference>
<accession>M2NHD9</accession>
<dbReference type="eggNOG" id="COG3711">
    <property type="taxonomic scope" value="Bacteria"/>
</dbReference>
<dbReference type="Pfam" id="PF00874">
    <property type="entry name" value="PRD"/>
    <property type="match status" value="2"/>
</dbReference>
<dbReference type="Proteomes" id="UP000011758">
    <property type="component" value="Unassembled WGS sequence"/>
</dbReference>
<dbReference type="PANTHER" id="PTHR30185">
    <property type="entry name" value="CRYPTIC BETA-GLUCOSIDE BGL OPERON ANTITERMINATOR"/>
    <property type="match status" value="1"/>
</dbReference>
<dbReference type="STRING" id="999415.HMPREF9943_00080"/>
<organism evidence="3 4">
    <name type="scientific">Eggerthia catenaformis OT 569 = DSM 20559</name>
    <dbReference type="NCBI Taxonomy" id="999415"/>
    <lineage>
        <taxon>Bacteria</taxon>
        <taxon>Bacillati</taxon>
        <taxon>Bacillota</taxon>
        <taxon>Erysipelotrichia</taxon>
        <taxon>Erysipelotrichales</taxon>
        <taxon>Coprobacillaceae</taxon>
        <taxon>Eggerthia</taxon>
    </lineage>
</organism>
<dbReference type="OrthoDB" id="3175596at2"/>
<keyword evidence="1" id="KW-0677">Repeat</keyword>
<dbReference type="AlphaFoldDB" id="M2NHD9"/>
<reference evidence="3 4" key="1">
    <citation type="submission" date="2013-02" db="EMBL/GenBank/DDBJ databases">
        <title>The Genome Sequence of Lactobacillus catenaformis F0143.</title>
        <authorList>
            <consortium name="The Broad Institute Genome Sequencing Platform"/>
            <person name="Earl A."/>
            <person name="Ward D."/>
            <person name="Feldgarden M."/>
            <person name="Gevers D."/>
            <person name="Izard J."/>
            <person name="Blanton J.M."/>
            <person name="Mathney J."/>
            <person name="Dewhirst F.E."/>
            <person name="Young S.K."/>
            <person name="Zeng Q."/>
            <person name="Gargeya S."/>
            <person name="Fitzgerald M."/>
            <person name="Haas B."/>
            <person name="Abouelleil A."/>
            <person name="Alvarado L."/>
            <person name="Arachchi H.M."/>
            <person name="Berlin A."/>
            <person name="Chapman S.B."/>
            <person name="Gearin G."/>
            <person name="Goldberg J."/>
            <person name="Griggs A."/>
            <person name="Gujja S."/>
            <person name="Hansen M."/>
            <person name="Heiman D."/>
            <person name="Howarth C."/>
            <person name="Larimer J."/>
            <person name="Lui A."/>
            <person name="MacDonald P.J.P."/>
            <person name="McCowen C."/>
            <person name="Montmayeur A."/>
            <person name="Murphy C."/>
            <person name="Neiman D."/>
            <person name="Pearson M."/>
            <person name="Priest M."/>
            <person name="Roberts A."/>
            <person name="Saif S."/>
            <person name="Shea T."/>
            <person name="Sisk P."/>
            <person name="Stolte C."/>
            <person name="Sykes S."/>
            <person name="Wortman J."/>
            <person name="Nusbaum C."/>
            <person name="Birren B."/>
        </authorList>
    </citation>
    <scope>NUCLEOTIDE SEQUENCE [LARGE SCALE GENOMIC DNA]</scope>
    <source>
        <strain evidence="3 4">OT 569</strain>
    </source>
</reference>
<feature type="domain" description="PRD" evidence="2">
    <location>
        <begin position="118"/>
        <end position="224"/>
    </location>
</feature>
<dbReference type="EMBL" id="AGEJ01000001">
    <property type="protein sequence ID" value="EMD17648.1"/>
    <property type="molecule type" value="Genomic_DNA"/>
</dbReference>
<keyword evidence="4" id="KW-1185">Reference proteome</keyword>
<proteinExistence type="predicted"/>
<dbReference type="BioCyc" id="ECAT999415-HMP:GTTI-89-MONOMER"/>
<evidence type="ECO:0000256" key="1">
    <source>
        <dbReference type="ARBA" id="ARBA00022737"/>
    </source>
</evidence>
<dbReference type="RefSeq" id="WP_004801091.1">
    <property type="nucleotide sequence ID" value="NZ_AUGJ01000001.1"/>
</dbReference>
<name>M2NHD9_9FIRM</name>
<dbReference type="InterPro" id="IPR011608">
    <property type="entry name" value="PRD"/>
</dbReference>
<evidence type="ECO:0000313" key="4">
    <source>
        <dbReference type="Proteomes" id="UP000011758"/>
    </source>
</evidence>
<sequence length="224" mass="26201">MSIIIQKEFHNIKDYINEVINQYLNDYHLDIPYSTKENLSIHLSLSISRLLSNSFISYSESQLIQCKNLETYPIAKKIISSLEEHFCLKMDKNDIYYTAMYLSNLSLLDLDFDISSDIVGEDVENIMNEALLEIKDKLGYDLKQHKEFYNGITLHFYPAIERLKTNQQLDSNPLSDITAIKDQREFQCAEILNDIVEKYYSKSFNDNELGYIILHFGTAFYKQA</sequence>
<dbReference type="GO" id="GO:0006355">
    <property type="term" value="P:regulation of DNA-templated transcription"/>
    <property type="evidence" value="ECO:0007669"/>
    <property type="project" value="InterPro"/>
</dbReference>
<evidence type="ECO:0000313" key="3">
    <source>
        <dbReference type="EMBL" id="EMD17648.1"/>
    </source>
</evidence>
<dbReference type="PROSITE" id="PS51372">
    <property type="entry name" value="PRD_2"/>
    <property type="match status" value="2"/>
</dbReference>
<dbReference type="InterPro" id="IPR036634">
    <property type="entry name" value="PRD_sf"/>
</dbReference>
<dbReference type="SUPFAM" id="SSF63520">
    <property type="entry name" value="PTS-regulatory domain, PRD"/>
    <property type="match status" value="2"/>
</dbReference>
<feature type="domain" description="PRD" evidence="2">
    <location>
        <begin position="3"/>
        <end position="112"/>
    </location>
</feature>
<gene>
    <name evidence="3" type="ORF">HMPREF9943_00080</name>
</gene>
<protein>
    <recommendedName>
        <fullName evidence="2">PRD domain-containing protein</fullName>
    </recommendedName>
</protein>